<dbReference type="InterPro" id="IPR000477">
    <property type="entry name" value="RT_dom"/>
</dbReference>
<dbReference type="AlphaFoldDB" id="A0ABC9XXZ3"/>
<accession>A0ABC9XXZ3</accession>
<protein>
    <submittedName>
        <fullName evidence="3">CBP80/20-dependent translation initiation factor</fullName>
    </submittedName>
</protein>
<evidence type="ECO:0000313" key="3">
    <source>
        <dbReference type="EMBL" id="GAB0202526.1"/>
    </source>
</evidence>
<keyword evidence="3" id="KW-0648">Protein biosynthesis</keyword>
<organism evidence="3 4">
    <name type="scientific">Grus japonensis</name>
    <name type="common">Japanese crane</name>
    <name type="synonym">Red-crowned crane</name>
    <dbReference type="NCBI Taxonomy" id="30415"/>
    <lineage>
        <taxon>Eukaryota</taxon>
        <taxon>Metazoa</taxon>
        <taxon>Chordata</taxon>
        <taxon>Craniata</taxon>
        <taxon>Vertebrata</taxon>
        <taxon>Euteleostomi</taxon>
        <taxon>Archelosauria</taxon>
        <taxon>Archosauria</taxon>
        <taxon>Dinosauria</taxon>
        <taxon>Saurischia</taxon>
        <taxon>Theropoda</taxon>
        <taxon>Coelurosauria</taxon>
        <taxon>Aves</taxon>
        <taxon>Neognathae</taxon>
        <taxon>Neoaves</taxon>
        <taxon>Gruiformes</taxon>
        <taxon>Gruidae</taxon>
        <taxon>Grus</taxon>
    </lineage>
</organism>
<keyword evidence="4" id="KW-1185">Reference proteome</keyword>
<feature type="compositionally biased region" description="Low complexity" evidence="1">
    <location>
        <begin position="240"/>
        <end position="268"/>
    </location>
</feature>
<dbReference type="Proteomes" id="UP001623348">
    <property type="component" value="Unassembled WGS sequence"/>
</dbReference>
<evidence type="ECO:0000313" key="4">
    <source>
        <dbReference type="Proteomes" id="UP001623348"/>
    </source>
</evidence>
<feature type="compositionally biased region" description="Low complexity" evidence="1">
    <location>
        <begin position="218"/>
        <end position="227"/>
    </location>
</feature>
<keyword evidence="3" id="KW-0396">Initiation factor</keyword>
<feature type="compositionally biased region" description="Basic and acidic residues" evidence="1">
    <location>
        <begin position="228"/>
        <end position="239"/>
    </location>
</feature>
<feature type="domain" description="Reverse transcriptase" evidence="2">
    <location>
        <begin position="38"/>
        <end position="139"/>
    </location>
</feature>
<dbReference type="PANTHER" id="PTHR33332">
    <property type="entry name" value="REVERSE TRANSCRIPTASE DOMAIN-CONTAINING PROTEIN"/>
    <property type="match status" value="1"/>
</dbReference>
<reference evidence="3 4" key="1">
    <citation type="submission" date="2024-06" db="EMBL/GenBank/DDBJ databases">
        <title>The draft genome of Grus japonensis, version 3.</title>
        <authorList>
            <person name="Nabeshima K."/>
            <person name="Suzuki S."/>
            <person name="Onuma M."/>
        </authorList>
    </citation>
    <scope>NUCLEOTIDE SEQUENCE [LARGE SCALE GENOMIC DNA]</scope>
    <source>
        <strain evidence="3 4">451A</strain>
    </source>
</reference>
<evidence type="ECO:0000259" key="2">
    <source>
        <dbReference type="Pfam" id="PF00078"/>
    </source>
</evidence>
<dbReference type="GO" id="GO:0003743">
    <property type="term" value="F:translation initiation factor activity"/>
    <property type="evidence" value="ECO:0007669"/>
    <property type="project" value="UniProtKB-KW"/>
</dbReference>
<feature type="region of interest" description="Disordered" evidence="1">
    <location>
        <begin position="218"/>
        <end position="282"/>
    </location>
</feature>
<proteinExistence type="predicted"/>
<sequence length="438" mass="48750">MENSSVASASSEAGSSRSQEIEELERFIDSYVLEYQVQGLLTDKTEGDGESEKTQSHVSQGSVLGLALFNIFVGDMDNRMECTLGKFADDTKLCGVVDTLEGRDAIQRDLDRLERWARANRMKFNKAKCKVLHMGRRNPKHNYRLGREWIESSPEEKDLGVLIDEKLNMSQQCALAAQKANCVLGCIKRGVTSRSREVILPLYSALWTADCSEQLDGSCSPSRGKGSSSHEHNQEEWDHSSSGSTGSRPGSGSRRGSGSRSGSRGRSSQFRQSTKNGNKESSLDMLGTDIWAANTFDSFSGATWDLQPEKLDFTQFHRKLRNTSKHPLPHIDREGLGKGKYEDGDGINLNDIEKVLPVWQVSDEDISYLQYGGDQQLPALPFFRKPSPEVGKPGLDELSYGPWRFVMENYACGFSSFAVNLSAGQGQLPRRLCWEVKH</sequence>
<evidence type="ECO:0000256" key="1">
    <source>
        <dbReference type="SAM" id="MobiDB-lite"/>
    </source>
</evidence>
<name>A0ABC9XXZ3_GRUJA</name>
<gene>
    <name evidence="3" type="ORF">GRJ2_002718200</name>
</gene>
<dbReference type="Pfam" id="PF00078">
    <property type="entry name" value="RVT_1"/>
    <property type="match status" value="1"/>
</dbReference>
<comment type="caution">
    <text evidence="3">The sequence shown here is derived from an EMBL/GenBank/DDBJ whole genome shotgun (WGS) entry which is preliminary data.</text>
</comment>
<dbReference type="EMBL" id="BAAFJT010000040">
    <property type="protein sequence ID" value="GAB0202526.1"/>
    <property type="molecule type" value="Genomic_DNA"/>
</dbReference>